<accession>A0ABV1APF6</accession>
<dbReference type="PROSITE" id="PS50878">
    <property type="entry name" value="RT_POL"/>
    <property type="match status" value="1"/>
</dbReference>
<keyword evidence="5" id="KW-1185">Reference proteome</keyword>
<proteinExistence type="predicted"/>
<keyword evidence="1" id="KW-0175">Coiled coil</keyword>
<evidence type="ECO:0000256" key="1">
    <source>
        <dbReference type="SAM" id="Coils"/>
    </source>
</evidence>
<evidence type="ECO:0000256" key="2">
    <source>
        <dbReference type="SAM" id="MobiDB-lite"/>
    </source>
</evidence>
<organism evidence="4 5">
    <name type="scientific">Blautia intestinihominis</name>
    <dbReference type="NCBI Taxonomy" id="3133152"/>
    <lineage>
        <taxon>Bacteria</taxon>
        <taxon>Bacillati</taxon>
        <taxon>Bacillota</taxon>
        <taxon>Clostridia</taxon>
        <taxon>Lachnospirales</taxon>
        <taxon>Lachnospiraceae</taxon>
        <taxon>Blautia</taxon>
    </lineage>
</organism>
<dbReference type="InterPro" id="IPR000477">
    <property type="entry name" value="RT_dom"/>
</dbReference>
<comment type="caution">
    <text evidence="4">The sequence shown here is derived from an EMBL/GenBank/DDBJ whole genome shotgun (WGS) entry which is preliminary data.</text>
</comment>
<dbReference type="InterPro" id="IPR056471">
    <property type="entry name" value="HD-CE"/>
</dbReference>
<dbReference type="EMBL" id="JBBMEI010000044">
    <property type="protein sequence ID" value="MEQ2359236.1"/>
    <property type="molecule type" value="Genomic_DNA"/>
</dbReference>
<protein>
    <recommendedName>
        <fullName evidence="3">Reverse transcriptase domain-containing protein</fullName>
    </recommendedName>
</protein>
<feature type="region of interest" description="Disordered" evidence="2">
    <location>
        <begin position="259"/>
        <end position="290"/>
    </location>
</feature>
<dbReference type="Proteomes" id="UP001446032">
    <property type="component" value="Unassembled WGS sequence"/>
</dbReference>
<evidence type="ECO:0000313" key="4">
    <source>
        <dbReference type="EMBL" id="MEQ2359236.1"/>
    </source>
</evidence>
<reference evidence="4 5" key="1">
    <citation type="submission" date="2024-03" db="EMBL/GenBank/DDBJ databases">
        <title>Human intestinal bacterial collection.</title>
        <authorList>
            <person name="Pauvert C."/>
            <person name="Hitch T.C.A."/>
            <person name="Clavel T."/>
        </authorList>
    </citation>
    <scope>NUCLEOTIDE SEQUENCE [LARGE SCALE GENOMIC DNA]</scope>
    <source>
        <strain evidence="4 5">CLA-AA-H95</strain>
    </source>
</reference>
<sequence length="1165" mass="138282">MKSKTGQESKYREHLLSDINIYLAIYSLNSYIFEYNLLKSEDRHLYHQLQDKFDERLVSKVTEDVKKRIKQLLDDPDEFIQAKVYFKPKKLVDGKLEFRPLHTTDLITQIAIVSMLHLFVYEIPEKENSKLTLSNLSRLIPSDFYGNRVSVKPESLFKPWKQQYQKYNQNSNDALKKYHTSLEYKYEVTLDLENFFPTINPVIIYHYIIGYLPAHLSEQDMSLMKTVLRKLLFCELDFGKSDTTIFTEQLQEQYLKISKHKTPKSKDDEQQNTVNTEKTKDAEPPETAVKSRKFVRGIPQGLPQSYFLGNIYMIIVSEIFRDTFTGVSYFYVDDSVIFTNDIQEDQFQKQLENINEQITKKEQEFLKKYQKENTEIYPQNTQEFYESNLYGVGLHLSGKSSYVRLDRLDESEVYLKCISRQMSQAGSDFFRMYSDEENRNLEKKFEILCRQVKAQLDKLEGQSQKKEKQNLPEPEVRDTKKFKDRLIRYYRFFKYRKQRLSAMHRPEDDSDEQIYKEELEEIIYAGVQDKTLERFIDGRVQSAKEKKDILERFMKSYSNDIWDAAVGMYQTFANEEEISKLRRYVQEIDKLCFEKGGEKFSYLQCTYRELLGNNADMTEEELHILYDDSYKSLKRLAQIKLKKYANKHYEVAEYYCARFQKQQDEEIVKILFSEEKGLYDKMKLVRANTQKILRMVMNTIYSYLFNVEISDHPVLAKNSKKALTYGELRILAFLRNPWFQTEEFRKREIVLKDPLNKGVVDYSIMRVMEIFYSFVKDPVKIDNLILTHKYVYDVWQNGSKHLYFYTLHNQEHAITLIQNIVKLIHTIDFFKISAIDYYILFIACYLHDISMVKIPSSDLFLIDTDKADELAKDLQDEYKQENLPENGPDILCIKKYMLDSYKKIDGYFEEIVRGRHEKDSAAEIRKRSDISYLDVLIREVVAEVSEAHGADERDIYGRKSVASQQLLSIKFDKILIRLADLLDMSNYRVSKPILHHNMQQMSETSAFHWISHLLTQGYKLYTEYEINNKEGGLIPKTITEKLILEIPVAMSQMSAFACKKPCEKVKIDRTRISQHQIILICGEKCEENNEDNEKERNCNFLCQWFNVKNDYLIRELAALKEYLRRNVNNYFECEIEIRITCTEKTNIDAKQFEVLNNYINKKKHI</sequence>
<gene>
    <name evidence="4" type="ORF">WMO75_13045</name>
</gene>
<dbReference type="Pfam" id="PF24391">
    <property type="entry name" value="HD-CE"/>
    <property type="match status" value="1"/>
</dbReference>
<feature type="domain" description="Reverse transcriptase" evidence="3">
    <location>
        <begin position="68"/>
        <end position="396"/>
    </location>
</feature>
<evidence type="ECO:0000313" key="5">
    <source>
        <dbReference type="Proteomes" id="UP001446032"/>
    </source>
</evidence>
<evidence type="ECO:0000259" key="3">
    <source>
        <dbReference type="PROSITE" id="PS50878"/>
    </source>
</evidence>
<name>A0ABV1APF6_9FIRM</name>
<dbReference type="RefSeq" id="WP_349078184.1">
    <property type="nucleotide sequence ID" value="NZ_JBBMEI010000044.1"/>
</dbReference>
<feature type="coiled-coil region" evidence="1">
    <location>
        <begin position="442"/>
        <end position="469"/>
    </location>
</feature>
<dbReference type="SUPFAM" id="SSF109604">
    <property type="entry name" value="HD-domain/PDEase-like"/>
    <property type="match status" value="1"/>
</dbReference>